<dbReference type="PANTHER" id="PTHR35908">
    <property type="entry name" value="HYPOTHETICAL FUSION PROTEIN"/>
    <property type="match status" value="1"/>
</dbReference>
<dbReference type="RefSeq" id="WP_345518348.1">
    <property type="nucleotide sequence ID" value="NZ_BAABKM010000001.1"/>
</dbReference>
<feature type="domain" description="Glyoxalase-like" evidence="1">
    <location>
        <begin position="8"/>
        <end position="128"/>
    </location>
</feature>
<gene>
    <name evidence="2" type="ORF">GCM10023349_02090</name>
</gene>
<dbReference type="InterPro" id="IPR041581">
    <property type="entry name" value="Glyoxalase_6"/>
</dbReference>
<evidence type="ECO:0000313" key="2">
    <source>
        <dbReference type="EMBL" id="GAA4691056.1"/>
    </source>
</evidence>
<keyword evidence="3" id="KW-1185">Reference proteome</keyword>
<proteinExistence type="predicted"/>
<dbReference type="CDD" id="cd06587">
    <property type="entry name" value="VOC"/>
    <property type="match status" value="1"/>
</dbReference>
<reference evidence="3" key="1">
    <citation type="journal article" date="2019" name="Int. J. Syst. Evol. Microbiol.">
        <title>The Global Catalogue of Microorganisms (GCM) 10K type strain sequencing project: providing services to taxonomists for standard genome sequencing and annotation.</title>
        <authorList>
            <consortium name="The Broad Institute Genomics Platform"/>
            <consortium name="The Broad Institute Genome Sequencing Center for Infectious Disease"/>
            <person name="Wu L."/>
            <person name="Ma J."/>
        </authorList>
    </citation>
    <scope>NUCLEOTIDE SEQUENCE [LARGE SCALE GENOMIC DNA]</scope>
    <source>
        <strain evidence="3">JCM 18531</strain>
    </source>
</reference>
<accession>A0ABP8WKK0</accession>
<protein>
    <submittedName>
        <fullName evidence="2">VOC family protein</fullName>
    </submittedName>
</protein>
<dbReference type="Proteomes" id="UP001499974">
    <property type="component" value="Unassembled WGS sequence"/>
</dbReference>
<evidence type="ECO:0000259" key="1">
    <source>
        <dbReference type="Pfam" id="PF18029"/>
    </source>
</evidence>
<dbReference type="PANTHER" id="PTHR35908:SF1">
    <property type="entry name" value="CONSERVED PROTEIN"/>
    <property type="match status" value="1"/>
</dbReference>
<name>A0ABP8WKK0_9ACTN</name>
<evidence type="ECO:0000313" key="3">
    <source>
        <dbReference type="Proteomes" id="UP001499974"/>
    </source>
</evidence>
<organism evidence="2 3">
    <name type="scientific">Nocardioides conyzicola</name>
    <dbReference type="NCBI Taxonomy" id="1651781"/>
    <lineage>
        <taxon>Bacteria</taxon>
        <taxon>Bacillati</taxon>
        <taxon>Actinomycetota</taxon>
        <taxon>Actinomycetes</taxon>
        <taxon>Propionibacteriales</taxon>
        <taxon>Nocardioidaceae</taxon>
        <taxon>Nocardioides</taxon>
    </lineage>
</organism>
<comment type="caution">
    <text evidence="2">The sequence shown here is derived from an EMBL/GenBank/DDBJ whole genome shotgun (WGS) entry which is preliminary data.</text>
</comment>
<dbReference type="Pfam" id="PF18029">
    <property type="entry name" value="Glyoxalase_6"/>
    <property type="match status" value="1"/>
</dbReference>
<sequence>MTARMTEISIDCADPARLADFWSGVLGYEVIHAEDGLIEIGPAGRSDAELLDAVRRGPVPPTIFLCRVPEPKKVKNRLHFDVSPVDGTQADEVARIEALGATRADIGQSGEESWVVLADPEGNEFCVLRSLAPGEFALA</sequence>
<dbReference type="EMBL" id="BAABKM010000001">
    <property type="protein sequence ID" value="GAA4691056.1"/>
    <property type="molecule type" value="Genomic_DNA"/>
</dbReference>
<dbReference type="Gene3D" id="3.10.180.10">
    <property type="entry name" value="2,3-Dihydroxybiphenyl 1,2-Dioxygenase, domain 1"/>
    <property type="match status" value="1"/>
</dbReference>
<dbReference type="InterPro" id="IPR029068">
    <property type="entry name" value="Glyas_Bleomycin-R_OHBP_Dase"/>
</dbReference>
<dbReference type="SUPFAM" id="SSF54593">
    <property type="entry name" value="Glyoxalase/Bleomycin resistance protein/Dihydroxybiphenyl dioxygenase"/>
    <property type="match status" value="1"/>
</dbReference>